<organism evidence="5 6">
    <name type="scientific">Kordiimonas lacus</name>
    <dbReference type="NCBI Taxonomy" id="637679"/>
    <lineage>
        <taxon>Bacteria</taxon>
        <taxon>Pseudomonadati</taxon>
        <taxon>Pseudomonadota</taxon>
        <taxon>Alphaproteobacteria</taxon>
        <taxon>Kordiimonadales</taxon>
        <taxon>Kordiimonadaceae</taxon>
        <taxon>Kordiimonas</taxon>
    </lineage>
</organism>
<sequence>MDRKTLTAWHECLGKILRESDDKAAVTSLVVHLKALFRANSVILMVYRAGSSPAFLHNDTGHSWRKNNFDDYIAAFYILDPFYQAALNLSEDGLLGLEEITPPDFHKSEYFEAWYQQSGLNDEVNFMARLADGSVVALSLARTIDAPRFSARDLEDMRMIAPVVCGLLATRCSGAHKETEKGRRLHVELQSALGAFGRDILTPREFEIMQMLMHGHPARSVADRLSISMETVKVHRKKIYAKLDIGTHAELFSLFLAALENTDTTLGDDPLKAYLGA</sequence>
<evidence type="ECO:0000259" key="4">
    <source>
        <dbReference type="PROSITE" id="PS50043"/>
    </source>
</evidence>
<dbReference type="RefSeq" id="WP_068305188.1">
    <property type="nucleotide sequence ID" value="NZ_FNAK01000007.1"/>
</dbReference>
<dbReference type="SUPFAM" id="SSF46894">
    <property type="entry name" value="C-terminal effector domain of the bipartite response regulators"/>
    <property type="match status" value="1"/>
</dbReference>
<dbReference type="AlphaFoldDB" id="A0A1G7D6A9"/>
<dbReference type="Pfam" id="PF00196">
    <property type="entry name" value="GerE"/>
    <property type="match status" value="1"/>
</dbReference>
<dbReference type="OrthoDB" id="9807052at2"/>
<dbReference type="InterPro" id="IPR016032">
    <property type="entry name" value="Sig_transdc_resp-reg_C-effctor"/>
</dbReference>
<evidence type="ECO:0000256" key="2">
    <source>
        <dbReference type="ARBA" id="ARBA00023125"/>
    </source>
</evidence>
<dbReference type="InterPro" id="IPR036388">
    <property type="entry name" value="WH-like_DNA-bd_sf"/>
</dbReference>
<dbReference type="InterPro" id="IPR000792">
    <property type="entry name" value="Tscrpt_reg_LuxR_C"/>
</dbReference>
<evidence type="ECO:0000256" key="1">
    <source>
        <dbReference type="ARBA" id="ARBA00023015"/>
    </source>
</evidence>
<dbReference type="GO" id="GO:0006355">
    <property type="term" value="P:regulation of DNA-templated transcription"/>
    <property type="evidence" value="ECO:0007669"/>
    <property type="project" value="InterPro"/>
</dbReference>
<dbReference type="PRINTS" id="PR00038">
    <property type="entry name" value="HTHLUXR"/>
</dbReference>
<dbReference type="Proteomes" id="UP000183685">
    <property type="component" value="Unassembled WGS sequence"/>
</dbReference>
<reference evidence="5 6" key="1">
    <citation type="submission" date="2016-10" db="EMBL/GenBank/DDBJ databases">
        <authorList>
            <person name="de Groot N.N."/>
        </authorList>
    </citation>
    <scope>NUCLEOTIDE SEQUENCE [LARGE SCALE GENOMIC DNA]</scope>
    <source>
        <strain evidence="5 6">CGMCC 1.9109</strain>
    </source>
</reference>
<gene>
    <name evidence="5" type="ORF">SAMN04488071_2976</name>
</gene>
<keyword evidence="3" id="KW-0804">Transcription</keyword>
<keyword evidence="1" id="KW-0805">Transcription regulation</keyword>
<dbReference type="SMART" id="SM00421">
    <property type="entry name" value="HTH_LUXR"/>
    <property type="match status" value="1"/>
</dbReference>
<keyword evidence="2" id="KW-0238">DNA-binding</keyword>
<dbReference type="CDD" id="cd06170">
    <property type="entry name" value="LuxR_C_like"/>
    <property type="match status" value="1"/>
</dbReference>
<dbReference type="PANTHER" id="PTHR44688:SF16">
    <property type="entry name" value="DNA-BINDING TRANSCRIPTIONAL ACTIVATOR DEVR_DOSR"/>
    <property type="match status" value="1"/>
</dbReference>
<evidence type="ECO:0000256" key="3">
    <source>
        <dbReference type="ARBA" id="ARBA00023163"/>
    </source>
</evidence>
<dbReference type="GO" id="GO:0003677">
    <property type="term" value="F:DNA binding"/>
    <property type="evidence" value="ECO:0007669"/>
    <property type="project" value="UniProtKB-KW"/>
</dbReference>
<feature type="domain" description="HTH luxR-type" evidence="4">
    <location>
        <begin position="194"/>
        <end position="259"/>
    </location>
</feature>
<accession>A0A1G7D6A9</accession>
<dbReference type="EMBL" id="FNAK01000007">
    <property type="protein sequence ID" value="SDE47049.1"/>
    <property type="molecule type" value="Genomic_DNA"/>
</dbReference>
<evidence type="ECO:0000313" key="5">
    <source>
        <dbReference type="EMBL" id="SDE47049.1"/>
    </source>
</evidence>
<protein>
    <submittedName>
        <fullName evidence="5">Regulatory protein, luxR family</fullName>
    </submittedName>
</protein>
<dbReference type="PROSITE" id="PS50043">
    <property type="entry name" value="HTH_LUXR_2"/>
    <property type="match status" value="1"/>
</dbReference>
<dbReference type="STRING" id="637679.GCA_001550055_02328"/>
<evidence type="ECO:0000313" key="6">
    <source>
        <dbReference type="Proteomes" id="UP000183685"/>
    </source>
</evidence>
<name>A0A1G7D6A9_9PROT</name>
<dbReference type="Gene3D" id="1.10.10.10">
    <property type="entry name" value="Winged helix-like DNA-binding domain superfamily/Winged helix DNA-binding domain"/>
    <property type="match status" value="1"/>
</dbReference>
<keyword evidence="6" id="KW-1185">Reference proteome</keyword>
<proteinExistence type="predicted"/>
<dbReference type="PANTHER" id="PTHR44688">
    <property type="entry name" value="DNA-BINDING TRANSCRIPTIONAL ACTIVATOR DEVR_DOSR"/>
    <property type="match status" value="1"/>
</dbReference>